<accession>A0AA97APF9</accession>
<evidence type="ECO:0000256" key="2">
    <source>
        <dbReference type="SAM" id="MobiDB-lite"/>
    </source>
</evidence>
<dbReference type="RefSeq" id="WP_316432759.1">
    <property type="nucleotide sequence ID" value="NZ_CP053586.1"/>
</dbReference>
<feature type="coiled-coil region" evidence="1">
    <location>
        <begin position="143"/>
        <end position="325"/>
    </location>
</feature>
<proteinExistence type="predicted"/>
<gene>
    <name evidence="3" type="ORF">HJG54_00625</name>
</gene>
<keyword evidence="1" id="KW-0175">Coiled coil</keyword>
<feature type="region of interest" description="Disordered" evidence="2">
    <location>
        <begin position="18"/>
        <end position="41"/>
    </location>
</feature>
<reference evidence="3" key="1">
    <citation type="submission" date="2020-05" db="EMBL/GenBank/DDBJ databases">
        <authorList>
            <person name="Zhu T."/>
            <person name="Keshari N."/>
            <person name="Lu X."/>
        </authorList>
    </citation>
    <scope>NUCLEOTIDE SEQUENCE</scope>
    <source>
        <strain evidence="3">NK1-12</strain>
    </source>
</reference>
<evidence type="ECO:0000256" key="1">
    <source>
        <dbReference type="SAM" id="Coils"/>
    </source>
</evidence>
<dbReference type="AlphaFoldDB" id="A0AA97APF9"/>
<name>A0AA97APF9_9CYAN</name>
<protein>
    <submittedName>
        <fullName evidence="3">Uncharacterized protein</fullName>
    </submittedName>
</protein>
<dbReference type="EMBL" id="CP053586">
    <property type="protein sequence ID" value="WNZ21513.1"/>
    <property type="molecule type" value="Genomic_DNA"/>
</dbReference>
<evidence type="ECO:0000313" key="3">
    <source>
        <dbReference type="EMBL" id="WNZ21513.1"/>
    </source>
</evidence>
<sequence>MHSLDLASDRELAGESFQGAPLAPVDLTGDGETELSQASQTASKSVDLTVADYQALLDELAQAQALDRERCTRIRHLEQALDQALICLEELRSQVQHQQLLETQLANTEDYASVQQQAIVRLKLQIVEQQQALDAQILETQQRDQAIQELLATIENMTQAQQREVERLRSRLAQDQLEVQTHRSRLGKHLQDLQSALESRQQRVSELEAETLAARTLSSRLQGQLEMAQQQIKELSTRLSQNRSHLEQFETQLESASGKRLSPAALSDEIDKQLAQHAQWQQQQHELEADRHHLHMRVRELEQQVAEMQEQILQQAQQATEYETAVQYWKDRYTSIHRQISHLKELAEQLLLYPIPESNPLLVELLTTLQVHLPGDRPESKPITPLPLPRLTTVELPEFLMRRRAAQNPPTQKTVAHKTTSKSMPIEPLPNLSNSHS</sequence>
<organism evidence="3">
    <name type="scientific">Leptolyngbya sp. NK1-12</name>
    <dbReference type="NCBI Taxonomy" id="2547451"/>
    <lineage>
        <taxon>Bacteria</taxon>
        <taxon>Bacillati</taxon>
        <taxon>Cyanobacteriota</taxon>
        <taxon>Cyanophyceae</taxon>
        <taxon>Leptolyngbyales</taxon>
        <taxon>Leptolyngbyaceae</taxon>
        <taxon>Leptolyngbya group</taxon>
        <taxon>Leptolyngbya</taxon>
    </lineage>
</organism>
<feature type="region of interest" description="Disordered" evidence="2">
    <location>
        <begin position="402"/>
        <end position="437"/>
    </location>
</feature>